<dbReference type="AlphaFoldDB" id="A0A066WNT3"/>
<keyword evidence="17" id="KW-1208">Phospholipid metabolism</keyword>
<feature type="transmembrane region" description="Helical" evidence="24">
    <location>
        <begin position="157"/>
        <end position="176"/>
    </location>
</feature>
<evidence type="ECO:0000256" key="16">
    <source>
        <dbReference type="ARBA" id="ARBA00023209"/>
    </source>
</evidence>
<dbReference type="OrthoDB" id="9799199at2"/>
<evidence type="ECO:0000256" key="18">
    <source>
        <dbReference type="ARBA" id="ARBA00029893"/>
    </source>
</evidence>
<evidence type="ECO:0000256" key="4">
    <source>
        <dbReference type="ARBA" id="ARBA00005189"/>
    </source>
</evidence>
<keyword evidence="10 25" id="KW-0808">Transferase</keyword>
<dbReference type="STRING" id="1492738.FEM21_13890"/>
<keyword evidence="12 25" id="KW-0548">Nucleotidyltransferase</keyword>
<dbReference type="Pfam" id="PF01148">
    <property type="entry name" value="CTP_transf_1"/>
    <property type="match status" value="1"/>
</dbReference>
<comment type="caution">
    <text evidence="25">The sequence shown here is derived from an EMBL/GenBank/DDBJ whole genome shotgun (WGS) entry which is preliminary data.</text>
</comment>
<evidence type="ECO:0000256" key="19">
    <source>
        <dbReference type="ARBA" id="ARBA00031825"/>
    </source>
</evidence>
<comment type="catalytic activity">
    <reaction evidence="1">
        <text>a 1,2-diacyl-sn-glycero-3-phosphate + CTP + H(+) = a CDP-1,2-diacyl-sn-glycerol + diphosphate</text>
        <dbReference type="Rhea" id="RHEA:16229"/>
        <dbReference type="ChEBI" id="CHEBI:15378"/>
        <dbReference type="ChEBI" id="CHEBI:33019"/>
        <dbReference type="ChEBI" id="CHEBI:37563"/>
        <dbReference type="ChEBI" id="CHEBI:58332"/>
        <dbReference type="ChEBI" id="CHEBI:58608"/>
        <dbReference type="EC" id="2.7.7.41"/>
    </reaction>
</comment>
<keyword evidence="15 24" id="KW-0472">Membrane</keyword>
<evidence type="ECO:0000313" key="26">
    <source>
        <dbReference type="Proteomes" id="UP000027064"/>
    </source>
</evidence>
<evidence type="ECO:0000256" key="15">
    <source>
        <dbReference type="ARBA" id="ARBA00023136"/>
    </source>
</evidence>
<dbReference type="GO" id="GO:0016024">
    <property type="term" value="P:CDP-diacylglycerol biosynthetic process"/>
    <property type="evidence" value="ECO:0007669"/>
    <property type="project" value="TreeGrafter"/>
</dbReference>
<evidence type="ECO:0000256" key="14">
    <source>
        <dbReference type="ARBA" id="ARBA00023098"/>
    </source>
</evidence>
<sequence>MNETLKRSISGAIYILLLIASILFSTESFFILFGIFLIIAIYEFCNLTQVNKILPLIAGTLLYCTITLISHYNKITAATISEYLGTNIEITVNIQQLNIILLAVTLVVSVKCILFLFYDNVQKISTSSKYLYLVGYIILPFVFITKISFGIKDYNPKIILGLFILIWTNDSFAYIVGKSIGKNKLFERISPKKTIEGFLGGLVFAVFAGYLISKYYIKAKPEFSQQSILIWTSIAAIVGIFGTIGDLIESKFKRIAGVKDSGNIMPGHGGVLDRLDSVIFVAPFIFLFYQILNYVS</sequence>
<evidence type="ECO:0000256" key="12">
    <source>
        <dbReference type="ARBA" id="ARBA00022695"/>
    </source>
</evidence>
<evidence type="ECO:0000256" key="9">
    <source>
        <dbReference type="ARBA" id="ARBA00022516"/>
    </source>
</evidence>
<name>A0A066WNT3_9FLAO</name>
<comment type="similarity">
    <text evidence="5">Belongs to the CDS family.</text>
</comment>
<reference evidence="25 26" key="1">
    <citation type="submission" date="2014-05" db="EMBL/GenBank/DDBJ databases">
        <title>Genome Sequence of Flavobacterium sp. EM1321.</title>
        <authorList>
            <person name="Shin S.-K."/>
            <person name="Yi H."/>
        </authorList>
    </citation>
    <scope>NUCLEOTIDE SEQUENCE [LARGE SCALE GENOMIC DNA]</scope>
    <source>
        <strain evidence="25 26">EM1321</strain>
    </source>
</reference>
<evidence type="ECO:0000256" key="23">
    <source>
        <dbReference type="ARBA" id="ARBA00033406"/>
    </source>
</evidence>
<comment type="subcellular location">
    <subcellularLocation>
        <location evidence="2">Cell membrane</location>
        <topology evidence="2">Multi-pass membrane protein</topology>
    </subcellularLocation>
</comment>
<evidence type="ECO:0000256" key="17">
    <source>
        <dbReference type="ARBA" id="ARBA00023264"/>
    </source>
</evidence>
<evidence type="ECO:0000256" key="22">
    <source>
        <dbReference type="ARBA" id="ARBA00032743"/>
    </source>
</evidence>
<dbReference type="PANTHER" id="PTHR46382:SF1">
    <property type="entry name" value="PHOSPHATIDATE CYTIDYLYLTRANSFERASE"/>
    <property type="match status" value="1"/>
</dbReference>
<feature type="transmembrane region" description="Helical" evidence="24">
    <location>
        <begin position="228"/>
        <end position="248"/>
    </location>
</feature>
<evidence type="ECO:0000256" key="7">
    <source>
        <dbReference type="ARBA" id="ARBA00019373"/>
    </source>
</evidence>
<dbReference type="EMBL" id="JNCA01000013">
    <property type="protein sequence ID" value="KDN55506.1"/>
    <property type="molecule type" value="Genomic_DNA"/>
</dbReference>
<evidence type="ECO:0000256" key="2">
    <source>
        <dbReference type="ARBA" id="ARBA00004651"/>
    </source>
</evidence>
<feature type="transmembrane region" description="Helical" evidence="24">
    <location>
        <begin position="53"/>
        <end position="72"/>
    </location>
</feature>
<protein>
    <recommendedName>
        <fullName evidence="7">Phosphatidate cytidylyltransferase</fullName>
        <ecNumber evidence="6">2.7.7.41</ecNumber>
    </recommendedName>
    <alternativeName>
        <fullName evidence="20">CDP-DAG synthase</fullName>
    </alternativeName>
    <alternativeName>
        <fullName evidence="22">CDP-DG synthase</fullName>
    </alternativeName>
    <alternativeName>
        <fullName evidence="18">CDP-diacylglycerol synthase</fullName>
    </alternativeName>
    <alternativeName>
        <fullName evidence="21">CDP-diglyceride pyrophosphorylase</fullName>
    </alternativeName>
    <alternativeName>
        <fullName evidence="23">CDP-diglyceride synthase</fullName>
    </alternativeName>
    <alternativeName>
        <fullName evidence="19">CTP:phosphatidate cytidylyltransferase</fullName>
    </alternativeName>
</protein>
<evidence type="ECO:0000256" key="20">
    <source>
        <dbReference type="ARBA" id="ARBA00032253"/>
    </source>
</evidence>
<keyword evidence="26" id="KW-1185">Reference proteome</keyword>
<feature type="transmembrane region" description="Helical" evidence="24">
    <location>
        <begin position="197"/>
        <end position="216"/>
    </location>
</feature>
<comment type="pathway">
    <text evidence="3">Phospholipid metabolism; CDP-diacylglycerol biosynthesis; CDP-diacylglycerol from sn-glycerol 3-phosphate: step 3/3.</text>
</comment>
<dbReference type="PANTHER" id="PTHR46382">
    <property type="entry name" value="PHOSPHATIDATE CYTIDYLYLTRANSFERASE"/>
    <property type="match status" value="1"/>
</dbReference>
<organism evidence="25 26">
    <name type="scientific">Flavobacterium seoulense</name>
    <dbReference type="NCBI Taxonomy" id="1492738"/>
    <lineage>
        <taxon>Bacteria</taxon>
        <taxon>Pseudomonadati</taxon>
        <taxon>Bacteroidota</taxon>
        <taxon>Flavobacteriia</taxon>
        <taxon>Flavobacteriales</taxon>
        <taxon>Flavobacteriaceae</taxon>
        <taxon>Flavobacterium</taxon>
    </lineage>
</organism>
<keyword evidence="9" id="KW-0444">Lipid biosynthesis</keyword>
<feature type="transmembrane region" description="Helical" evidence="24">
    <location>
        <begin position="275"/>
        <end position="292"/>
    </location>
</feature>
<dbReference type="PATRIC" id="fig|1492738.3.peg.1381"/>
<evidence type="ECO:0000256" key="24">
    <source>
        <dbReference type="SAM" id="Phobius"/>
    </source>
</evidence>
<evidence type="ECO:0000256" key="21">
    <source>
        <dbReference type="ARBA" id="ARBA00032396"/>
    </source>
</evidence>
<dbReference type="EC" id="2.7.7.41" evidence="6"/>
<evidence type="ECO:0000256" key="5">
    <source>
        <dbReference type="ARBA" id="ARBA00010185"/>
    </source>
</evidence>
<evidence type="ECO:0000256" key="8">
    <source>
        <dbReference type="ARBA" id="ARBA00022475"/>
    </source>
</evidence>
<evidence type="ECO:0000256" key="6">
    <source>
        <dbReference type="ARBA" id="ARBA00012487"/>
    </source>
</evidence>
<dbReference type="GO" id="GO:0004605">
    <property type="term" value="F:phosphatidate cytidylyltransferase activity"/>
    <property type="evidence" value="ECO:0007669"/>
    <property type="project" value="UniProtKB-EC"/>
</dbReference>
<evidence type="ECO:0000256" key="1">
    <source>
        <dbReference type="ARBA" id="ARBA00001698"/>
    </source>
</evidence>
<evidence type="ECO:0000256" key="11">
    <source>
        <dbReference type="ARBA" id="ARBA00022692"/>
    </source>
</evidence>
<evidence type="ECO:0000256" key="10">
    <source>
        <dbReference type="ARBA" id="ARBA00022679"/>
    </source>
</evidence>
<dbReference type="GO" id="GO:0005886">
    <property type="term" value="C:plasma membrane"/>
    <property type="evidence" value="ECO:0007669"/>
    <property type="project" value="UniProtKB-SubCell"/>
</dbReference>
<dbReference type="Proteomes" id="UP000027064">
    <property type="component" value="Unassembled WGS sequence"/>
</dbReference>
<keyword evidence="16" id="KW-0594">Phospholipid biosynthesis</keyword>
<feature type="transmembrane region" description="Helical" evidence="24">
    <location>
        <begin position="130"/>
        <end position="151"/>
    </location>
</feature>
<proteinExistence type="inferred from homology"/>
<comment type="pathway">
    <text evidence="4">Lipid metabolism.</text>
</comment>
<evidence type="ECO:0000313" key="25">
    <source>
        <dbReference type="EMBL" id="KDN55506.1"/>
    </source>
</evidence>
<feature type="transmembrane region" description="Helical" evidence="24">
    <location>
        <begin position="12"/>
        <end position="41"/>
    </location>
</feature>
<feature type="transmembrane region" description="Helical" evidence="24">
    <location>
        <begin position="99"/>
        <end position="118"/>
    </location>
</feature>
<gene>
    <name evidence="25" type="ORF">FEM21_13890</name>
</gene>
<dbReference type="eggNOG" id="COG4589">
    <property type="taxonomic scope" value="Bacteria"/>
</dbReference>
<keyword evidence="11 24" id="KW-0812">Transmembrane</keyword>
<evidence type="ECO:0000256" key="13">
    <source>
        <dbReference type="ARBA" id="ARBA00022989"/>
    </source>
</evidence>
<keyword evidence="8" id="KW-1003">Cell membrane</keyword>
<keyword evidence="13 24" id="KW-1133">Transmembrane helix</keyword>
<keyword evidence="14" id="KW-0443">Lipid metabolism</keyword>
<accession>A0A066WNT3</accession>
<evidence type="ECO:0000256" key="3">
    <source>
        <dbReference type="ARBA" id="ARBA00005119"/>
    </source>
</evidence>
<dbReference type="RefSeq" id="WP_035659088.1">
    <property type="nucleotide sequence ID" value="NZ_JNCA01000013.1"/>
</dbReference>